<reference evidence="1 2" key="1">
    <citation type="journal article" date="2013" name="Genome Announc.">
        <title>Draft Genome Sequence of Desulfotignum phosphitoxidans DSM 13687 Strain FiPS-3.</title>
        <authorList>
            <person name="Poehlein A."/>
            <person name="Daniel R."/>
            <person name="Simeonova D.D."/>
        </authorList>
    </citation>
    <scope>NUCLEOTIDE SEQUENCE [LARGE SCALE GENOMIC DNA]</scope>
    <source>
        <strain evidence="1 2">DSM 13687</strain>
    </source>
</reference>
<dbReference type="Proteomes" id="UP000014216">
    <property type="component" value="Unassembled WGS sequence"/>
</dbReference>
<dbReference type="RefSeq" id="WP_006964989.1">
    <property type="nucleotide sequence ID" value="NZ_APJX01000002.1"/>
</dbReference>
<accession>S0G7B2</accession>
<protein>
    <submittedName>
        <fullName evidence="1">Uncharacterized protein</fullName>
    </submittedName>
</protein>
<name>S0G7B2_9BACT</name>
<sequence>MLQRMNYLHVYTRPLRNHPFSDGMAEKITQIPVSSIILDESIYPRKAVGRSRQTVDAYIADLRAVTLMGRDIKIFCMHHLGMPQERMAQRLGLDQKTIHRHLGKMPIRAFCLNDDLSRGFTVAQVAEKHGWPEPLVWSLALEGKNDHDRFKALGWGFRTWSSLIRPIMTKKQAIMMRTAFPGCPETIIWIFWRRFLPE</sequence>
<dbReference type="AlphaFoldDB" id="S0G7B2"/>
<gene>
    <name evidence="1" type="ORF">Dpo_2c04120</name>
</gene>
<evidence type="ECO:0000313" key="2">
    <source>
        <dbReference type="Proteomes" id="UP000014216"/>
    </source>
</evidence>
<proteinExistence type="predicted"/>
<evidence type="ECO:0000313" key="1">
    <source>
        <dbReference type="EMBL" id="EMS80716.1"/>
    </source>
</evidence>
<keyword evidence="2" id="KW-1185">Reference proteome</keyword>
<comment type="caution">
    <text evidence="1">The sequence shown here is derived from an EMBL/GenBank/DDBJ whole genome shotgun (WGS) entry which is preliminary data.</text>
</comment>
<organism evidence="1 2">
    <name type="scientific">Desulfotignum phosphitoxidans DSM 13687</name>
    <dbReference type="NCBI Taxonomy" id="1286635"/>
    <lineage>
        <taxon>Bacteria</taxon>
        <taxon>Pseudomonadati</taxon>
        <taxon>Thermodesulfobacteriota</taxon>
        <taxon>Desulfobacteria</taxon>
        <taxon>Desulfobacterales</taxon>
        <taxon>Desulfobacteraceae</taxon>
        <taxon>Desulfotignum</taxon>
    </lineage>
</organism>
<dbReference type="EMBL" id="APJX01000002">
    <property type="protein sequence ID" value="EMS80716.1"/>
    <property type="molecule type" value="Genomic_DNA"/>
</dbReference>